<dbReference type="AlphaFoldDB" id="A0A9W8MJM2"/>
<evidence type="ECO:0000256" key="2">
    <source>
        <dbReference type="ARBA" id="ARBA00004370"/>
    </source>
</evidence>
<evidence type="ECO:0000256" key="4">
    <source>
        <dbReference type="ARBA" id="ARBA00010617"/>
    </source>
</evidence>
<dbReference type="Proteomes" id="UP001140091">
    <property type="component" value="Unassembled WGS sequence"/>
</dbReference>
<keyword evidence="7 13" id="KW-0479">Metal-binding</keyword>
<organism evidence="15 16">
    <name type="scientific">Candolleomyces eurysporus</name>
    <dbReference type="NCBI Taxonomy" id="2828524"/>
    <lineage>
        <taxon>Eukaryota</taxon>
        <taxon>Fungi</taxon>
        <taxon>Dikarya</taxon>
        <taxon>Basidiomycota</taxon>
        <taxon>Agaricomycotina</taxon>
        <taxon>Agaricomycetes</taxon>
        <taxon>Agaricomycetidae</taxon>
        <taxon>Agaricales</taxon>
        <taxon>Agaricineae</taxon>
        <taxon>Psathyrellaceae</taxon>
        <taxon>Candolleomyces</taxon>
    </lineage>
</organism>
<keyword evidence="11" id="KW-0503">Monooxygenase</keyword>
<feature type="binding site" description="axial binding residue" evidence="13">
    <location>
        <position position="538"/>
    </location>
    <ligand>
        <name>heme</name>
        <dbReference type="ChEBI" id="CHEBI:30413"/>
    </ligand>
    <ligandPart>
        <name>Fe</name>
        <dbReference type="ChEBI" id="CHEBI:18248"/>
    </ligandPart>
</feature>
<name>A0A9W8MJM2_9AGAR</name>
<dbReference type="InterPro" id="IPR002401">
    <property type="entry name" value="Cyt_P450_E_grp-I"/>
</dbReference>
<accession>A0A9W8MJM2</accession>
<evidence type="ECO:0000256" key="9">
    <source>
        <dbReference type="ARBA" id="ARBA00023002"/>
    </source>
</evidence>
<feature type="region of interest" description="Disordered" evidence="14">
    <location>
        <begin position="394"/>
        <end position="416"/>
    </location>
</feature>
<keyword evidence="5 13" id="KW-0349">Heme</keyword>
<dbReference type="InterPro" id="IPR036396">
    <property type="entry name" value="Cyt_P450_sf"/>
</dbReference>
<evidence type="ECO:0000256" key="8">
    <source>
        <dbReference type="ARBA" id="ARBA00022989"/>
    </source>
</evidence>
<dbReference type="SUPFAM" id="SSF48264">
    <property type="entry name" value="Cytochrome P450"/>
    <property type="match status" value="1"/>
</dbReference>
<dbReference type="EMBL" id="JANBPK010000814">
    <property type="protein sequence ID" value="KAJ2930969.1"/>
    <property type="molecule type" value="Genomic_DNA"/>
</dbReference>
<dbReference type="GO" id="GO:0004497">
    <property type="term" value="F:monooxygenase activity"/>
    <property type="evidence" value="ECO:0007669"/>
    <property type="project" value="UniProtKB-KW"/>
</dbReference>
<keyword evidence="10 13" id="KW-0408">Iron</keyword>
<dbReference type="GO" id="GO:0020037">
    <property type="term" value="F:heme binding"/>
    <property type="evidence" value="ECO:0007669"/>
    <property type="project" value="InterPro"/>
</dbReference>
<comment type="pathway">
    <text evidence="3">Secondary metabolite biosynthesis; terpenoid biosynthesis.</text>
</comment>
<comment type="similarity">
    <text evidence="4">Belongs to the cytochrome P450 family.</text>
</comment>
<gene>
    <name evidence="15" type="ORF">H1R20_g6127</name>
</gene>
<dbReference type="PRINTS" id="PR00463">
    <property type="entry name" value="EP450I"/>
</dbReference>
<comment type="caution">
    <text evidence="15">The sequence shown here is derived from an EMBL/GenBank/DDBJ whole genome shotgun (WGS) entry which is preliminary data.</text>
</comment>
<keyword evidence="16" id="KW-1185">Reference proteome</keyword>
<dbReference type="InterPro" id="IPR001128">
    <property type="entry name" value="Cyt_P450"/>
</dbReference>
<sequence>MSVTENVLAKILPGSATTTTSTISKVAQVALIYGSTWVLWKLVRRVAAKKKTSSLESVAGPDGGSLLAGHFDKLFSPSEGWEFHKHIAETYGGVVKLSGPLGEKTLYVFDPKALYHVIVKDLYIFEESKGFSVFAGLTWGQGLLATVGEQHRKQRKMLNPVFSMGHMRGVIPSFYEVVHRLSDTFEDQLASSGGAKEIEMVHWVKRTSLELIGKSGLGYSFDALTENAVEHPYSRSVKMFNEVSSKLIFAQTFFLPLVYNIGSPKFRRWVVDTVPWKNLHELRDIVDVMHGAACEIVEVKKREYYENKKKEEMGLDVDEGKAGKGKDIISVLIKANMEADERDKLDDAELTGQIATLTFAAMDTTSSALARLLHLLSEHQAVQNKLRDEIQRAYASKSSGGRAPSDEDEEETEGQLNYDELMNLSYLDGVVRETLRLYPPAPTVLRETLQDVVLPFSKPLLSSDGKTYITEVVVPKGTKVFPGLYAANRNRDVWGEDAEEWKPERWVKASETGQKVVNERIPGVYSHLMTFIGGGRACIGFKFAELEIKVTLCVLLSKFKFNMPKDKNISWRMTPVVTPSVDGGNQPKMPLVVTRVQ</sequence>
<evidence type="ECO:0000313" key="15">
    <source>
        <dbReference type="EMBL" id="KAJ2930969.1"/>
    </source>
</evidence>
<protein>
    <recommendedName>
        <fullName evidence="17">Cytochrome P450</fullName>
    </recommendedName>
</protein>
<dbReference type="PANTHER" id="PTHR24305:SF166">
    <property type="entry name" value="CYTOCHROME P450 12A4, MITOCHONDRIAL-RELATED"/>
    <property type="match status" value="1"/>
</dbReference>
<dbReference type="GO" id="GO:0016705">
    <property type="term" value="F:oxidoreductase activity, acting on paired donors, with incorporation or reduction of molecular oxygen"/>
    <property type="evidence" value="ECO:0007669"/>
    <property type="project" value="InterPro"/>
</dbReference>
<evidence type="ECO:0000256" key="13">
    <source>
        <dbReference type="PIRSR" id="PIRSR602401-1"/>
    </source>
</evidence>
<evidence type="ECO:0000256" key="3">
    <source>
        <dbReference type="ARBA" id="ARBA00004721"/>
    </source>
</evidence>
<comment type="cofactor">
    <cofactor evidence="1 13">
        <name>heme</name>
        <dbReference type="ChEBI" id="CHEBI:30413"/>
    </cofactor>
</comment>
<feature type="non-terminal residue" evidence="15">
    <location>
        <position position="597"/>
    </location>
</feature>
<dbReference type="CDD" id="cd11069">
    <property type="entry name" value="CYP_FUM15-like"/>
    <property type="match status" value="1"/>
</dbReference>
<evidence type="ECO:0000256" key="1">
    <source>
        <dbReference type="ARBA" id="ARBA00001971"/>
    </source>
</evidence>
<dbReference type="PRINTS" id="PR00385">
    <property type="entry name" value="P450"/>
</dbReference>
<dbReference type="Pfam" id="PF00067">
    <property type="entry name" value="p450"/>
    <property type="match status" value="1"/>
</dbReference>
<evidence type="ECO:0000256" key="5">
    <source>
        <dbReference type="ARBA" id="ARBA00022617"/>
    </source>
</evidence>
<evidence type="ECO:0000256" key="10">
    <source>
        <dbReference type="ARBA" id="ARBA00023004"/>
    </source>
</evidence>
<reference evidence="15" key="1">
    <citation type="submission" date="2022-06" db="EMBL/GenBank/DDBJ databases">
        <title>Genome Sequence of Candolleomyces eurysporus.</title>
        <authorList>
            <person name="Buettner E."/>
        </authorList>
    </citation>
    <scope>NUCLEOTIDE SEQUENCE</scope>
    <source>
        <strain evidence="15">VTCC 930004</strain>
    </source>
</reference>
<dbReference type="PANTHER" id="PTHR24305">
    <property type="entry name" value="CYTOCHROME P450"/>
    <property type="match status" value="1"/>
</dbReference>
<evidence type="ECO:0000256" key="12">
    <source>
        <dbReference type="ARBA" id="ARBA00023136"/>
    </source>
</evidence>
<dbReference type="GO" id="GO:0016020">
    <property type="term" value="C:membrane"/>
    <property type="evidence" value="ECO:0007669"/>
    <property type="project" value="UniProtKB-SubCell"/>
</dbReference>
<dbReference type="OrthoDB" id="1470350at2759"/>
<proteinExistence type="inferred from homology"/>
<dbReference type="GO" id="GO:0005506">
    <property type="term" value="F:iron ion binding"/>
    <property type="evidence" value="ECO:0007669"/>
    <property type="project" value="InterPro"/>
</dbReference>
<dbReference type="InterPro" id="IPR050121">
    <property type="entry name" value="Cytochrome_P450_monoxygenase"/>
</dbReference>
<comment type="subcellular location">
    <subcellularLocation>
        <location evidence="2">Membrane</location>
    </subcellularLocation>
</comment>
<keyword evidence="12" id="KW-0472">Membrane</keyword>
<evidence type="ECO:0000256" key="11">
    <source>
        <dbReference type="ARBA" id="ARBA00023033"/>
    </source>
</evidence>
<keyword evidence="6" id="KW-0812">Transmembrane</keyword>
<keyword evidence="8" id="KW-1133">Transmembrane helix</keyword>
<evidence type="ECO:0000256" key="6">
    <source>
        <dbReference type="ARBA" id="ARBA00022692"/>
    </source>
</evidence>
<evidence type="ECO:0000313" key="16">
    <source>
        <dbReference type="Proteomes" id="UP001140091"/>
    </source>
</evidence>
<keyword evidence="9" id="KW-0560">Oxidoreductase</keyword>
<evidence type="ECO:0000256" key="14">
    <source>
        <dbReference type="SAM" id="MobiDB-lite"/>
    </source>
</evidence>
<dbReference type="Gene3D" id="1.10.630.10">
    <property type="entry name" value="Cytochrome P450"/>
    <property type="match status" value="1"/>
</dbReference>
<evidence type="ECO:0008006" key="17">
    <source>
        <dbReference type="Google" id="ProtNLM"/>
    </source>
</evidence>
<evidence type="ECO:0000256" key="7">
    <source>
        <dbReference type="ARBA" id="ARBA00022723"/>
    </source>
</evidence>